<keyword evidence="1" id="KW-1133">Transmembrane helix</keyword>
<name>A0ABX5TUQ2_STRGD</name>
<keyword evidence="3" id="KW-1185">Reference proteome</keyword>
<reference evidence="2 3" key="1">
    <citation type="submission" date="2018-04" db="EMBL/GenBank/DDBJ databases">
        <title>Complete genome sequences of Streptomyces griseoviridis K61 and characterization of antagonistic properties of biological control agents.</title>
        <authorList>
            <person name="Mariita R.M."/>
            <person name="Sello J.K."/>
        </authorList>
    </citation>
    <scope>NUCLEOTIDE SEQUENCE [LARGE SCALE GENOMIC DNA]</scope>
    <source>
        <strain evidence="2 3">K61</strain>
    </source>
</reference>
<evidence type="ECO:0000256" key="1">
    <source>
        <dbReference type="SAM" id="Phobius"/>
    </source>
</evidence>
<dbReference type="Proteomes" id="UP000501753">
    <property type="component" value="Chromosome"/>
</dbReference>
<gene>
    <name evidence="2" type="ORF">DDJ31_17145</name>
</gene>
<evidence type="ECO:0000313" key="3">
    <source>
        <dbReference type="Proteomes" id="UP000501753"/>
    </source>
</evidence>
<sequence length="125" mass="12718">MSLAVASTAYYAMDTVVFDGGTDTLLWVMVSVPFGSVLGAIGAAARRPGAVGLLAALTVPAGAAAQMLLIPPRPHLTVTASIVVAETVVWTGAALGTALAVRQFLLQRRTSRTTTPADATALPTL</sequence>
<proteinExistence type="predicted"/>
<feature type="transmembrane region" description="Helical" evidence="1">
    <location>
        <begin position="25"/>
        <end position="44"/>
    </location>
</feature>
<organism evidence="2 3">
    <name type="scientific">Streptomyces griseoviridis</name>
    <dbReference type="NCBI Taxonomy" id="45398"/>
    <lineage>
        <taxon>Bacteria</taxon>
        <taxon>Bacillati</taxon>
        <taxon>Actinomycetota</taxon>
        <taxon>Actinomycetes</taxon>
        <taxon>Kitasatosporales</taxon>
        <taxon>Streptomycetaceae</taxon>
        <taxon>Streptomyces</taxon>
    </lineage>
</organism>
<protein>
    <recommendedName>
        <fullName evidence="4">Integral membrane protein</fullName>
    </recommendedName>
</protein>
<evidence type="ECO:0008006" key="4">
    <source>
        <dbReference type="Google" id="ProtNLM"/>
    </source>
</evidence>
<dbReference type="EMBL" id="CP029078">
    <property type="protein sequence ID" value="QCN86487.1"/>
    <property type="molecule type" value="Genomic_DNA"/>
</dbReference>
<feature type="transmembrane region" description="Helical" evidence="1">
    <location>
        <begin position="51"/>
        <end position="70"/>
    </location>
</feature>
<evidence type="ECO:0000313" key="2">
    <source>
        <dbReference type="EMBL" id="QCN86487.1"/>
    </source>
</evidence>
<feature type="transmembrane region" description="Helical" evidence="1">
    <location>
        <begin position="76"/>
        <end position="101"/>
    </location>
</feature>
<accession>A0ABX5TUQ2</accession>
<keyword evidence="1" id="KW-0472">Membrane</keyword>
<keyword evidence="1" id="KW-0812">Transmembrane</keyword>